<reference evidence="5" key="4">
    <citation type="journal article" date="2019" name="Int. J. Syst. Evol. Microbiol.">
        <title>The Global Catalogue of Microorganisms (GCM) 10K type strain sequencing project: providing services to taxonomists for standard genome sequencing and annotation.</title>
        <authorList>
            <consortium name="The Broad Institute Genomics Platform"/>
            <consortium name="The Broad Institute Genome Sequencing Center for Infectious Disease"/>
            <person name="Wu L."/>
            <person name="Ma J."/>
        </authorList>
    </citation>
    <scope>NUCLEOTIDE SEQUENCE [LARGE SCALE GENOMIC DNA]</scope>
    <source>
        <strain evidence="5">CGMCC 1.12707</strain>
    </source>
</reference>
<organism evidence="3 4">
    <name type="scientific">Chishuiella changwenlii</name>
    <dbReference type="NCBI Taxonomy" id="1434701"/>
    <lineage>
        <taxon>Bacteria</taxon>
        <taxon>Pseudomonadati</taxon>
        <taxon>Bacteroidota</taxon>
        <taxon>Flavobacteriia</taxon>
        <taxon>Flavobacteriales</taxon>
        <taxon>Weeksellaceae</taxon>
        <taxon>Chishuiella</taxon>
    </lineage>
</organism>
<keyword evidence="1" id="KW-0472">Membrane</keyword>
<sequence>MKNKWLTYSLITIPVLLFGYVYINYFIDDYRWVFLAIAVFYFYKKMIDFFVVKFKTGIPNQELFKFFIPFYLSFRKC</sequence>
<dbReference type="EMBL" id="BMFL01000006">
    <property type="protein sequence ID" value="GGE94252.1"/>
    <property type="molecule type" value="Genomic_DNA"/>
</dbReference>
<dbReference type="Proteomes" id="UP000184120">
    <property type="component" value="Unassembled WGS sequence"/>
</dbReference>
<keyword evidence="5" id="KW-1185">Reference proteome</keyword>
<keyword evidence="1" id="KW-0812">Transmembrane</keyword>
<evidence type="ECO:0000313" key="4">
    <source>
        <dbReference type="Proteomes" id="UP000184120"/>
    </source>
</evidence>
<evidence type="ECO:0000313" key="3">
    <source>
        <dbReference type="EMBL" id="SHK49914.1"/>
    </source>
</evidence>
<dbReference type="Proteomes" id="UP000650994">
    <property type="component" value="Unassembled WGS sequence"/>
</dbReference>
<evidence type="ECO:0000313" key="2">
    <source>
        <dbReference type="EMBL" id="GGE94252.1"/>
    </source>
</evidence>
<proteinExistence type="predicted"/>
<accession>A0A1M6SYY3</accession>
<keyword evidence="1" id="KW-1133">Transmembrane helix</keyword>
<dbReference type="AlphaFoldDB" id="A0A1M6SYY3"/>
<reference evidence="3" key="2">
    <citation type="submission" date="2016-11" db="EMBL/GenBank/DDBJ databases">
        <authorList>
            <person name="Jaros S."/>
            <person name="Januszkiewicz K."/>
            <person name="Wedrychowicz H."/>
        </authorList>
    </citation>
    <scope>NUCLEOTIDE SEQUENCE [LARGE SCALE GENOMIC DNA]</scope>
    <source>
        <strain evidence="3">DSM 27989</strain>
    </source>
</reference>
<name>A0A1M6SYY3_9FLAO</name>
<evidence type="ECO:0000256" key="1">
    <source>
        <dbReference type="SAM" id="Phobius"/>
    </source>
</evidence>
<reference evidence="2" key="1">
    <citation type="journal article" date="2014" name="Int. J. Syst. Evol. Microbiol.">
        <title>Complete genome of a new Firmicutes species belonging to the dominant human colonic microbiota ('Ruminococcus bicirculans') reveals two chromosomes and a selective capacity to utilize plant glucans.</title>
        <authorList>
            <consortium name="NISC Comparative Sequencing Program"/>
            <person name="Wegmann U."/>
            <person name="Louis P."/>
            <person name="Goesmann A."/>
            <person name="Henrissat B."/>
            <person name="Duncan S.H."/>
            <person name="Flint H.J."/>
        </authorList>
    </citation>
    <scope>NUCLEOTIDE SEQUENCE</scope>
    <source>
        <strain evidence="2">CGMCC 1.12707</strain>
    </source>
</reference>
<dbReference type="STRING" id="1434701.SAMN05443634_101183"/>
<gene>
    <name evidence="2" type="ORF">GCM10010984_09840</name>
    <name evidence="3" type="ORF">SAMN05443634_101183</name>
</gene>
<protein>
    <submittedName>
        <fullName evidence="3">Uncharacterized protein</fullName>
    </submittedName>
</protein>
<reference evidence="2" key="5">
    <citation type="submission" date="2024-05" db="EMBL/GenBank/DDBJ databases">
        <authorList>
            <person name="Sun Q."/>
            <person name="Zhou Y."/>
        </authorList>
    </citation>
    <scope>NUCLEOTIDE SEQUENCE</scope>
    <source>
        <strain evidence="2">CGMCC 1.12707</strain>
    </source>
</reference>
<evidence type="ECO:0000313" key="5">
    <source>
        <dbReference type="Proteomes" id="UP000650994"/>
    </source>
</evidence>
<feature type="transmembrane region" description="Helical" evidence="1">
    <location>
        <begin position="33"/>
        <end position="52"/>
    </location>
</feature>
<feature type="transmembrane region" description="Helical" evidence="1">
    <location>
        <begin position="7"/>
        <end position="27"/>
    </location>
</feature>
<reference evidence="4" key="3">
    <citation type="submission" date="2016-11" db="EMBL/GenBank/DDBJ databases">
        <authorList>
            <person name="Varghese N."/>
            <person name="Submissions S."/>
        </authorList>
    </citation>
    <scope>NUCLEOTIDE SEQUENCE [LARGE SCALE GENOMIC DNA]</scope>
    <source>
        <strain evidence="4">DSM 27989</strain>
    </source>
</reference>
<dbReference type="EMBL" id="FRBH01000001">
    <property type="protein sequence ID" value="SHK49914.1"/>
    <property type="molecule type" value="Genomic_DNA"/>
</dbReference>